<evidence type="ECO:0000313" key="2">
    <source>
        <dbReference type="EMBL" id="EEB34878.1"/>
    </source>
</evidence>
<protein>
    <submittedName>
        <fullName evidence="2">Uncharacterized protein</fullName>
    </submittedName>
</protein>
<feature type="compositionally biased region" description="Polar residues" evidence="1">
    <location>
        <begin position="1"/>
        <end position="11"/>
    </location>
</feature>
<proteinExistence type="predicted"/>
<evidence type="ECO:0000256" key="1">
    <source>
        <dbReference type="SAM" id="MobiDB-lite"/>
    </source>
</evidence>
<feature type="region of interest" description="Disordered" evidence="1">
    <location>
        <begin position="114"/>
        <end position="152"/>
    </location>
</feature>
<accession>B6WQ77</accession>
<dbReference type="Proteomes" id="UP000003676">
    <property type="component" value="Unassembled WGS sequence"/>
</dbReference>
<feature type="region of interest" description="Disordered" evidence="1">
    <location>
        <begin position="1"/>
        <end position="44"/>
    </location>
</feature>
<gene>
    <name evidence="2" type="ORF">DESPIG_00201</name>
</gene>
<comment type="caution">
    <text evidence="2">The sequence shown here is derived from an EMBL/GenBank/DDBJ whole genome shotgun (WGS) entry which is preliminary data.</text>
</comment>
<reference evidence="2 3" key="2">
    <citation type="submission" date="2008-10" db="EMBL/GenBank/DDBJ databases">
        <authorList>
            <person name="Fulton L."/>
            <person name="Clifton S."/>
            <person name="Fulton B."/>
            <person name="Xu J."/>
            <person name="Minx P."/>
            <person name="Pepin K.H."/>
            <person name="Johnson M."/>
            <person name="Bhonagiri V."/>
            <person name="Nash W.E."/>
            <person name="Mardis E.R."/>
            <person name="Wilson R.K."/>
        </authorList>
    </citation>
    <scope>NUCLEOTIDE SEQUENCE [LARGE SCALE GENOMIC DNA]</scope>
    <source>
        <strain evidence="2 3">ATCC 29098</strain>
    </source>
</reference>
<organism evidence="2 3">
    <name type="scientific">Desulfovibrio piger ATCC 29098</name>
    <dbReference type="NCBI Taxonomy" id="411464"/>
    <lineage>
        <taxon>Bacteria</taxon>
        <taxon>Pseudomonadati</taxon>
        <taxon>Thermodesulfobacteriota</taxon>
        <taxon>Desulfovibrionia</taxon>
        <taxon>Desulfovibrionales</taxon>
        <taxon>Desulfovibrionaceae</taxon>
        <taxon>Desulfovibrio</taxon>
    </lineage>
</organism>
<sequence>MPVFPPSQQARPASFFWGKGPPFAGAKRGALPPSPHPPPNALSSKNFCMTVRPSAQKDHVFRKGMEHDGSQFSGRALSYKTIVNAHGALRHREGKDGIISQFDLMTVTKPQRALSVGASSGASNKARWVRGSLRGRPLSRQQRPKAAAGRAR</sequence>
<dbReference type="EMBL" id="ABXU01000009">
    <property type="protein sequence ID" value="EEB34878.1"/>
    <property type="molecule type" value="Genomic_DNA"/>
</dbReference>
<name>B6WQ77_9BACT</name>
<dbReference type="AlphaFoldDB" id="B6WQ77"/>
<reference evidence="2 3" key="1">
    <citation type="submission" date="2008-10" db="EMBL/GenBank/DDBJ databases">
        <title>Draft genome sequence of Desulvovibrio piger (ATCC 29098).</title>
        <authorList>
            <person name="Sudarsanam P."/>
            <person name="Ley R."/>
            <person name="Guruge J."/>
            <person name="Turnbaugh P.J."/>
            <person name="Mahowald M."/>
            <person name="Liep D."/>
            <person name="Gordon J."/>
        </authorList>
    </citation>
    <scope>NUCLEOTIDE SEQUENCE [LARGE SCALE GENOMIC DNA]</scope>
    <source>
        <strain evidence="2 3">ATCC 29098</strain>
    </source>
</reference>
<evidence type="ECO:0000313" key="3">
    <source>
        <dbReference type="Proteomes" id="UP000003676"/>
    </source>
</evidence>
<dbReference type="HOGENOM" id="CLU_1719419_0_0_7"/>